<dbReference type="EMBL" id="CAJVRL010000057">
    <property type="protein sequence ID" value="CAG8954537.1"/>
    <property type="molecule type" value="Genomic_DNA"/>
</dbReference>
<organism evidence="2 3">
    <name type="scientific">Hymenoscyphus fraxineus</name>
    <dbReference type="NCBI Taxonomy" id="746836"/>
    <lineage>
        <taxon>Eukaryota</taxon>
        <taxon>Fungi</taxon>
        <taxon>Dikarya</taxon>
        <taxon>Ascomycota</taxon>
        <taxon>Pezizomycotina</taxon>
        <taxon>Leotiomycetes</taxon>
        <taxon>Helotiales</taxon>
        <taxon>Helotiaceae</taxon>
        <taxon>Hymenoscyphus</taxon>
    </lineage>
</organism>
<sequence length="107" mass="11938">MTFGCLESNLRIISSEVAQMNEALKAPKIRKKIVRRCKDRCLLDESPRVGKPLRQLTYANEGFRRQPGKEDQNGGGSGSGHSEEHFMVCSGSCNVAQDDLRQLTREA</sequence>
<evidence type="ECO:0000313" key="2">
    <source>
        <dbReference type="EMBL" id="CAG8954537.1"/>
    </source>
</evidence>
<protein>
    <submittedName>
        <fullName evidence="2">Uncharacterized protein</fullName>
    </submittedName>
</protein>
<dbReference type="Proteomes" id="UP000696280">
    <property type="component" value="Unassembled WGS sequence"/>
</dbReference>
<evidence type="ECO:0000256" key="1">
    <source>
        <dbReference type="SAM" id="MobiDB-lite"/>
    </source>
</evidence>
<comment type="caution">
    <text evidence="2">The sequence shown here is derived from an EMBL/GenBank/DDBJ whole genome shotgun (WGS) entry which is preliminary data.</text>
</comment>
<accession>A0A9N9KZY8</accession>
<name>A0A9N9KZY8_9HELO</name>
<feature type="compositionally biased region" description="Basic and acidic residues" evidence="1">
    <location>
        <begin position="62"/>
        <end position="72"/>
    </location>
</feature>
<dbReference type="AlphaFoldDB" id="A0A9N9KZY8"/>
<keyword evidence="3" id="KW-1185">Reference proteome</keyword>
<proteinExistence type="predicted"/>
<evidence type="ECO:0000313" key="3">
    <source>
        <dbReference type="Proteomes" id="UP000696280"/>
    </source>
</evidence>
<gene>
    <name evidence="2" type="ORF">HYFRA_00004452</name>
</gene>
<feature type="region of interest" description="Disordered" evidence="1">
    <location>
        <begin position="54"/>
        <end position="83"/>
    </location>
</feature>
<reference evidence="2" key="1">
    <citation type="submission" date="2021-07" db="EMBL/GenBank/DDBJ databases">
        <authorList>
            <person name="Durling M."/>
        </authorList>
    </citation>
    <scope>NUCLEOTIDE SEQUENCE</scope>
</reference>